<evidence type="ECO:0000256" key="1">
    <source>
        <dbReference type="SAM" id="MobiDB-lite"/>
    </source>
</evidence>
<dbReference type="Proteomes" id="UP001307889">
    <property type="component" value="Chromosome 5"/>
</dbReference>
<proteinExistence type="predicted"/>
<reference evidence="2 3" key="1">
    <citation type="submission" date="2023-09" db="EMBL/GenBank/DDBJ databases">
        <title>Nesidiocoris tenuis whole genome shotgun sequence.</title>
        <authorList>
            <person name="Shibata T."/>
            <person name="Shimoda M."/>
            <person name="Kobayashi T."/>
            <person name="Uehara T."/>
        </authorList>
    </citation>
    <scope>NUCLEOTIDE SEQUENCE [LARGE SCALE GENOMIC DNA]</scope>
    <source>
        <strain evidence="2 3">Japan</strain>
    </source>
</reference>
<evidence type="ECO:0000313" key="3">
    <source>
        <dbReference type="Proteomes" id="UP001307889"/>
    </source>
</evidence>
<protein>
    <submittedName>
        <fullName evidence="2">Uncharacterized protein</fullName>
    </submittedName>
</protein>
<gene>
    <name evidence="2" type="ORF">NTJ_06893</name>
</gene>
<organism evidence="2 3">
    <name type="scientific">Nesidiocoris tenuis</name>
    <dbReference type="NCBI Taxonomy" id="355587"/>
    <lineage>
        <taxon>Eukaryota</taxon>
        <taxon>Metazoa</taxon>
        <taxon>Ecdysozoa</taxon>
        <taxon>Arthropoda</taxon>
        <taxon>Hexapoda</taxon>
        <taxon>Insecta</taxon>
        <taxon>Pterygota</taxon>
        <taxon>Neoptera</taxon>
        <taxon>Paraneoptera</taxon>
        <taxon>Hemiptera</taxon>
        <taxon>Heteroptera</taxon>
        <taxon>Panheteroptera</taxon>
        <taxon>Cimicomorpha</taxon>
        <taxon>Miridae</taxon>
        <taxon>Dicyphina</taxon>
        <taxon>Nesidiocoris</taxon>
    </lineage>
</organism>
<evidence type="ECO:0000313" key="2">
    <source>
        <dbReference type="EMBL" id="BES94084.1"/>
    </source>
</evidence>
<sequence>MPVFGGPEPHILARRDKHCFLHFSLPACLPARYYGKDEQGKPAARNDSREMKDSLGENEGEADGPRGGMRDSKRSSLKSNRTRC</sequence>
<dbReference type="EMBL" id="AP028913">
    <property type="protein sequence ID" value="BES94084.1"/>
    <property type="molecule type" value="Genomic_DNA"/>
</dbReference>
<feature type="compositionally biased region" description="Basic and acidic residues" evidence="1">
    <location>
        <begin position="37"/>
        <end position="55"/>
    </location>
</feature>
<accession>A0ABN7ARJ5</accession>
<feature type="region of interest" description="Disordered" evidence="1">
    <location>
        <begin position="37"/>
        <end position="84"/>
    </location>
</feature>
<name>A0ABN7ARJ5_9HEMI</name>
<keyword evidence="3" id="KW-1185">Reference proteome</keyword>